<keyword evidence="1" id="KW-0614">Plasmid</keyword>
<organism evidence="1">
    <name type="scientific">Methylobacterium bullatum</name>
    <dbReference type="NCBI Taxonomy" id="570505"/>
    <lineage>
        <taxon>Bacteria</taxon>
        <taxon>Pseudomonadati</taxon>
        <taxon>Pseudomonadota</taxon>
        <taxon>Alphaproteobacteria</taxon>
        <taxon>Hyphomicrobiales</taxon>
        <taxon>Methylobacteriaceae</taxon>
        <taxon>Methylobacterium</taxon>
    </lineage>
</organism>
<reference evidence="1" key="1">
    <citation type="submission" date="2019-12" db="EMBL/GenBank/DDBJ databases">
        <authorList>
            <person name="Cremers G."/>
        </authorList>
    </citation>
    <scope>NUCLEOTIDE SEQUENCE</scope>
    <source>
        <strain evidence="1">Mbul1</strain>
        <plasmid evidence="1">2</plasmid>
    </source>
</reference>
<accession>A0A679JDL7</accession>
<sequence>MNPDDIVPAILRGDDAAVRKAFDTLVDLQRADQVTETTPQALSEALHATCIALTGDQHPMSQSLCGVISEANNSARHLWPGSSGYRDGAAYVESRREHWRRKFEVVLQAT</sequence>
<gene>
    <name evidence="1" type="ORF">MBUL_04452</name>
</gene>
<geneLocation type="plasmid" evidence="1">
    <name>2</name>
</geneLocation>
<proteinExistence type="predicted"/>
<evidence type="ECO:0000313" key="1">
    <source>
        <dbReference type="EMBL" id="CAA2108959.1"/>
    </source>
</evidence>
<name>A0A679JDL7_9HYPH</name>
<dbReference type="AlphaFoldDB" id="A0A679JDL7"/>
<protein>
    <submittedName>
        <fullName evidence="1">Uncharacterized protein</fullName>
    </submittedName>
</protein>
<dbReference type="EMBL" id="LR743505">
    <property type="protein sequence ID" value="CAA2108959.1"/>
    <property type="molecule type" value="Genomic_DNA"/>
</dbReference>